<evidence type="ECO:0000256" key="8">
    <source>
        <dbReference type="ARBA" id="ARBA00022777"/>
    </source>
</evidence>
<dbReference type="InterPro" id="IPR008271">
    <property type="entry name" value="Ser/Thr_kinase_AS"/>
</dbReference>
<dbReference type="EMBL" id="AAPE02017361">
    <property type="status" value="NOT_ANNOTATED_CDS"/>
    <property type="molecule type" value="Genomic_DNA"/>
</dbReference>
<keyword evidence="10" id="KW-0460">Magnesium</keyword>
<dbReference type="AlphaFoldDB" id="G1PLN6"/>
<dbReference type="EMBL" id="AAPE02017365">
    <property type="status" value="NOT_ANNOTATED_CDS"/>
    <property type="molecule type" value="Genomic_DNA"/>
</dbReference>
<feature type="compositionally biased region" description="Acidic residues" evidence="16">
    <location>
        <begin position="1078"/>
        <end position="1093"/>
    </location>
</feature>
<dbReference type="Pfam" id="PF19039">
    <property type="entry name" value="ASK_PH"/>
    <property type="match status" value="1"/>
</dbReference>
<dbReference type="EMBL" id="AAPE02017364">
    <property type="status" value="NOT_ANNOTATED_CDS"/>
    <property type="molecule type" value="Genomic_DNA"/>
</dbReference>
<evidence type="ECO:0000256" key="7">
    <source>
        <dbReference type="ARBA" id="ARBA00022741"/>
    </source>
</evidence>
<keyword evidence="6" id="KW-0479">Metal-binding</keyword>
<dbReference type="GO" id="GO:0004709">
    <property type="term" value="F:MAP kinase kinase kinase activity"/>
    <property type="evidence" value="ECO:0007669"/>
    <property type="project" value="UniProtKB-EC"/>
</dbReference>
<evidence type="ECO:0000256" key="13">
    <source>
        <dbReference type="ARBA" id="ARBA00048329"/>
    </source>
</evidence>
<evidence type="ECO:0000313" key="19">
    <source>
        <dbReference type="Proteomes" id="UP000001074"/>
    </source>
</evidence>
<feature type="region of interest" description="Disordered" evidence="16">
    <location>
        <begin position="1078"/>
        <end position="1110"/>
    </location>
</feature>
<dbReference type="PROSITE" id="PS00107">
    <property type="entry name" value="PROTEIN_KINASE_ATP"/>
    <property type="match status" value="1"/>
</dbReference>
<comment type="similarity">
    <text evidence="2">Belongs to the protein kinase superfamily. STE Ser/Thr protein kinase family. MAP kinase kinase kinase subfamily.</text>
</comment>
<dbReference type="Gene3D" id="1.10.510.10">
    <property type="entry name" value="Transferase(Phosphotransferase) domain 1"/>
    <property type="match status" value="1"/>
</dbReference>
<dbReference type="GO" id="GO:0005524">
    <property type="term" value="F:ATP binding"/>
    <property type="evidence" value="ECO:0007669"/>
    <property type="project" value="UniProtKB-UniRule"/>
</dbReference>
<gene>
    <name evidence="18" type="primary">MAP3K15</name>
</gene>
<evidence type="ECO:0000256" key="14">
    <source>
        <dbReference type="PROSITE-ProRule" id="PRU10141"/>
    </source>
</evidence>
<evidence type="ECO:0000313" key="18">
    <source>
        <dbReference type="Ensembl" id="ENSMLUP00000011777.2"/>
    </source>
</evidence>
<evidence type="ECO:0000256" key="10">
    <source>
        <dbReference type="ARBA" id="ARBA00022842"/>
    </source>
</evidence>
<name>G1PLN6_MYOLU</name>
<dbReference type="InParanoid" id="G1PLN6"/>
<evidence type="ECO:0000256" key="15">
    <source>
        <dbReference type="SAM" id="Coils"/>
    </source>
</evidence>
<dbReference type="InterPro" id="IPR046872">
    <property type="entry name" value="DRHyd-ASK"/>
</dbReference>
<dbReference type="FunFam" id="3.30.200.20:FF:000067">
    <property type="entry name" value="Mitogen-activated protein kinase kinase kinase 5"/>
    <property type="match status" value="1"/>
</dbReference>
<comment type="catalytic activity">
    <reaction evidence="13">
        <text>L-seryl-[protein] + ATP = O-phospho-L-seryl-[protein] + ADP + H(+)</text>
        <dbReference type="Rhea" id="RHEA:17989"/>
        <dbReference type="Rhea" id="RHEA-COMP:9863"/>
        <dbReference type="Rhea" id="RHEA-COMP:11604"/>
        <dbReference type="ChEBI" id="CHEBI:15378"/>
        <dbReference type="ChEBI" id="CHEBI:29999"/>
        <dbReference type="ChEBI" id="CHEBI:30616"/>
        <dbReference type="ChEBI" id="CHEBI:83421"/>
        <dbReference type="ChEBI" id="CHEBI:456216"/>
        <dbReference type="EC" id="2.7.11.25"/>
    </reaction>
</comment>
<feature type="domain" description="Protein kinase" evidence="17">
    <location>
        <begin position="573"/>
        <end position="830"/>
    </location>
</feature>
<evidence type="ECO:0000256" key="16">
    <source>
        <dbReference type="SAM" id="MobiDB-lite"/>
    </source>
</evidence>
<dbReference type="InterPro" id="IPR011009">
    <property type="entry name" value="Kinase-like_dom_sf"/>
</dbReference>
<organism evidence="18 19">
    <name type="scientific">Myotis lucifugus</name>
    <name type="common">Little brown bat</name>
    <dbReference type="NCBI Taxonomy" id="59463"/>
    <lineage>
        <taxon>Eukaryota</taxon>
        <taxon>Metazoa</taxon>
        <taxon>Chordata</taxon>
        <taxon>Craniata</taxon>
        <taxon>Vertebrata</taxon>
        <taxon>Euteleostomi</taxon>
        <taxon>Mammalia</taxon>
        <taxon>Eutheria</taxon>
        <taxon>Laurasiatheria</taxon>
        <taxon>Chiroptera</taxon>
        <taxon>Yangochiroptera</taxon>
        <taxon>Vespertilionidae</taxon>
        <taxon>Myotis</taxon>
    </lineage>
</organism>
<evidence type="ECO:0000256" key="4">
    <source>
        <dbReference type="ARBA" id="ARBA00022527"/>
    </source>
</evidence>
<evidence type="ECO:0000256" key="12">
    <source>
        <dbReference type="ARBA" id="ARBA00047559"/>
    </source>
</evidence>
<evidence type="ECO:0000256" key="2">
    <source>
        <dbReference type="ARBA" id="ARBA00006529"/>
    </source>
</evidence>
<evidence type="ECO:0000256" key="6">
    <source>
        <dbReference type="ARBA" id="ARBA00022723"/>
    </source>
</evidence>
<protein>
    <recommendedName>
        <fullName evidence="3">mitogen-activated protein kinase kinase kinase</fullName>
        <ecNumber evidence="3">2.7.11.25</ecNumber>
    </recommendedName>
</protein>
<keyword evidence="7 14" id="KW-0547">Nucleotide-binding</keyword>
<dbReference type="Ensembl" id="ENSMLUT00000012947.2">
    <property type="protein sequence ID" value="ENSMLUP00000011777.2"/>
    <property type="gene ID" value="ENSMLUG00000012936.2"/>
</dbReference>
<dbReference type="HOGENOM" id="CLU_003687_1_0_1"/>
<comment type="cofactor">
    <cofactor evidence="1">
        <name>Mg(2+)</name>
        <dbReference type="ChEBI" id="CHEBI:18420"/>
    </cofactor>
</comment>
<evidence type="ECO:0000259" key="17">
    <source>
        <dbReference type="PROSITE" id="PS50011"/>
    </source>
</evidence>
<dbReference type="PANTHER" id="PTHR11584:SF363">
    <property type="entry name" value="MITOGEN-ACTIVATED PROTEIN KINASE KINASE KINASE 15"/>
    <property type="match status" value="1"/>
</dbReference>
<evidence type="ECO:0000256" key="3">
    <source>
        <dbReference type="ARBA" id="ARBA00012406"/>
    </source>
</evidence>
<reference evidence="18 19" key="1">
    <citation type="journal article" date="2011" name="Nature">
        <title>A high-resolution map of human evolutionary constraint using 29 mammals.</title>
        <authorList>
            <person name="Lindblad-Toh K."/>
            <person name="Garber M."/>
            <person name="Zuk O."/>
            <person name="Lin M.F."/>
            <person name="Parker B.J."/>
            <person name="Washietl S."/>
            <person name="Kheradpour P."/>
            <person name="Ernst J."/>
            <person name="Jordan G."/>
            <person name="Mauceli E."/>
            <person name="Ward L.D."/>
            <person name="Lowe C.B."/>
            <person name="Holloway A.K."/>
            <person name="Clamp M."/>
            <person name="Gnerre S."/>
            <person name="Alfoldi J."/>
            <person name="Beal K."/>
            <person name="Chang J."/>
            <person name="Clawson H."/>
            <person name="Cuff J."/>
            <person name="Di Palma F."/>
            <person name="Fitzgerald S."/>
            <person name="Flicek P."/>
            <person name="Guttman M."/>
            <person name="Hubisz M.J."/>
            <person name="Jaffe D.B."/>
            <person name="Jungreis I."/>
            <person name="Kent W.J."/>
            <person name="Kostka D."/>
            <person name="Lara M."/>
            <person name="Martins A.L."/>
            <person name="Massingham T."/>
            <person name="Moltke I."/>
            <person name="Raney B.J."/>
            <person name="Rasmussen M.D."/>
            <person name="Robinson J."/>
            <person name="Stark A."/>
            <person name="Vilella A.J."/>
            <person name="Wen J."/>
            <person name="Xie X."/>
            <person name="Zody M.C."/>
            <person name="Baldwin J."/>
            <person name="Bloom T."/>
            <person name="Chin C.W."/>
            <person name="Heiman D."/>
            <person name="Nicol R."/>
            <person name="Nusbaum C."/>
            <person name="Young S."/>
            <person name="Wilkinson J."/>
            <person name="Worley K.C."/>
            <person name="Kovar C.L."/>
            <person name="Muzny D.M."/>
            <person name="Gibbs R.A."/>
            <person name="Cree A."/>
            <person name="Dihn H.H."/>
            <person name="Fowler G."/>
            <person name="Jhangiani S."/>
            <person name="Joshi V."/>
            <person name="Lee S."/>
            <person name="Lewis L.R."/>
            <person name="Nazareth L.V."/>
            <person name="Okwuonu G."/>
            <person name="Santibanez J."/>
            <person name="Warren W.C."/>
            <person name="Mardis E.R."/>
            <person name="Weinstock G.M."/>
            <person name="Wilson R.K."/>
            <person name="Delehaunty K."/>
            <person name="Dooling D."/>
            <person name="Fronik C."/>
            <person name="Fulton L."/>
            <person name="Fulton B."/>
            <person name="Graves T."/>
            <person name="Minx P."/>
            <person name="Sodergren E."/>
            <person name="Birney E."/>
            <person name="Margulies E.H."/>
            <person name="Herrero J."/>
            <person name="Green E.D."/>
            <person name="Haussler D."/>
            <person name="Siepel A."/>
            <person name="Goldman N."/>
            <person name="Pollard K.S."/>
            <person name="Pedersen J.S."/>
            <person name="Lander E.S."/>
            <person name="Kellis M."/>
        </authorList>
    </citation>
    <scope>NUCLEOTIDE SEQUENCE [LARGE SCALE GENOMIC DNA]</scope>
</reference>
<dbReference type="GO" id="GO:0046872">
    <property type="term" value="F:metal ion binding"/>
    <property type="evidence" value="ECO:0007669"/>
    <property type="project" value="UniProtKB-KW"/>
</dbReference>
<keyword evidence="4" id="KW-0723">Serine/threonine-protein kinase</keyword>
<evidence type="ECO:0000256" key="11">
    <source>
        <dbReference type="ARBA" id="ARBA00023054"/>
    </source>
</evidence>
<dbReference type="STRING" id="59463.ENSMLUP00000011777"/>
<evidence type="ECO:0000256" key="9">
    <source>
        <dbReference type="ARBA" id="ARBA00022840"/>
    </source>
</evidence>
<dbReference type="SUPFAM" id="SSF47769">
    <property type="entry name" value="SAM/Pointed domain"/>
    <property type="match status" value="1"/>
</dbReference>
<dbReference type="Gene3D" id="3.30.200.20">
    <property type="entry name" value="Phosphorylase Kinase, domain 1"/>
    <property type="match status" value="1"/>
</dbReference>
<dbReference type="InterPro" id="IPR043969">
    <property type="entry name" value="MAP3K_PH"/>
</dbReference>
<dbReference type="Pfam" id="PF20302">
    <property type="entry name" value="HisK-N-like"/>
    <property type="match status" value="1"/>
</dbReference>
<dbReference type="Pfam" id="PF13281">
    <property type="entry name" value="MAP3K_TRAF_bd"/>
    <property type="match status" value="1"/>
</dbReference>
<dbReference type="EMBL" id="AAPE02017362">
    <property type="status" value="NOT_ANNOTATED_CDS"/>
    <property type="molecule type" value="Genomic_DNA"/>
</dbReference>
<feature type="binding site" evidence="14">
    <location>
        <position position="602"/>
    </location>
    <ligand>
        <name>ATP</name>
        <dbReference type="ChEBI" id="CHEBI:30616"/>
    </ligand>
</feature>
<dbReference type="SUPFAM" id="SSF56112">
    <property type="entry name" value="Protein kinase-like (PK-like)"/>
    <property type="match status" value="1"/>
</dbReference>
<dbReference type="EC" id="2.7.11.25" evidence="3"/>
<dbReference type="eggNOG" id="KOG4279">
    <property type="taxonomic scope" value="Eukaryota"/>
</dbReference>
<dbReference type="PROSITE" id="PS50011">
    <property type="entry name" value="PROTEIN_KINASE_DOM"/>
    <property type="match status" value="1"/>
</dbReference>
<keyword evidence="8" id="KW-0418">Kinase</keyword>
<dbReference type="InterPro" id="IPR017441">
    <property type="entry name" value="Protein_kinase_ATP_BS"/>
</dbReference>
<keyword evidence="19" id="KW-1185">Reference proteome</keyword>
<dbReference type="Proteomes" id="UP000001074">
    <property type="component" value="Unassembled WGS sequence"/>
</dbReference>
<dbReference type="GeneTree" id="ENSGT00940000159562"/>
<dbReference type="PROSITE" id="PS00108">
    <property type="entry name" value="PROTEIN_KINASE_ST"/>
    <property type="match status" value="1"/>
</dbReference>
<dbReference type="OMA" id="QSKWGPM"/>
<reference evidence="18" key="2">
    <citation type="submission" date="2025-08" db="UniProtKB">
        <authorList>
            <consortium name="Ensembl"/>
        </authorList>
    </citation>
    <scope>IDENTIFICATION</scope>
</reference>
<proteinExistence type="inferred from homology"/>
<feature type="coiled-coil region" evidence="15">
    <location>
        <begin position="1121"/>
        <end position="1155"/>
    </location>
</feature>
<keyword evidence="5" id="KW-0808">Transferase</keyword>
<reference evidence="18" key="3">
    <citation type="submission" date="2025-09" db="UniProtKB">
        <authorList>
            <consortium name="Ensembl"/>
        </authorList>
    </citation>
    <scope>IDENTIFICATION</scope>
</reference>
<dbReference type="InterPro" id="IPR025136">
    <property type="entry name" value="MAP3K_TRAF-bd"/>
</dbReference>
<dbReference type="InterPro" id="IPR046873">
    <property type="entry name" value="HisK-N-like"/>
</dbReference>
<accession>G1PLN6</accession>
<dbReference type="InterPro" id="IPR000719">
    <property type="entry name" value="Prot_kinase_dom"/>
</dbReference>
<comment type="catalytic activity">
    <reaction evidence="12">
        <text>L-threonyl-[protein] + ATP = O-phospho-L-threonyl-[protein] + ADP + H(+)</text>
        <dbReference type="Rhea" id="RHEA:46608"/>
        <dbReference type="Rhea" id="RHEA-COMP:11060"/>
        <dbReference type="Rhea" id="RHEA-COMP:11605"/>
        <dbReference type="ChEBI" id="CHEBI:15378"/>
        <dbReference type="ChEBI" id="CHEBI:30013"/>
        <dbReference type="ChEBI" id="CHEBI:30616"/>
        <dbReference type="ChEBI" id="CHEBI:61977"/>
        <dbReference type="ChEBI" id="CHEBI:456216"/>
        <dbReference type="EC" id="2.7.11.25"/>
    </reaction>
</comment>
<dbReference type="SMART" id="SM00220">
    <property type="entry name" value="S_TKc"/>
    <property type="match status" value="1"/>
</dbReference>
<dbReference type="Pfam" id="PF20309">
    <property type="entry name" value="DRHyd-ASK"/>
    <property type="match status" value="1"/>
</dbReference>
<sequence length="1259" mass="143417">EEGALKCLVQACEAQGALLSTVGFRELDFKETAVLHAFYHADIAVVDMSDFSRQPSLFYHLGIRESFNMTNNVILYCDTDIATSLSLKDIVTQKNTVSSGNYYFIPYIITPCAEYICCESDLQRDASEYLQTNWDTMLNPLHETLVDRFISLLRNIQITSCVYHKETLINDIRRAREIYKGDELAKELARIKLHIDDTEILTSDIIINLLLSCCDIQDYDAMVKLVETLDMLPMCDLTDQYNIKFHYAFALNRKNSAGDREKALQIMLQVLQNCDCPAPAMFCLCGMIYKDIFLDSHCKDNASRDSAIEWYRKGFELQSSLYSGINLSILLIVAGQQFETSMELRKIGIQLSSMLGRKGRLEKMNNYWDVGQFLSVTMLANNVEKSIQAAEQLFRLKPPVWYLRSLVQNLFLILRFKKFIAPLSRRELLNFWLDLIFEASKEVANGLRFPVLVIEPTTKIYQPSYVSINNDAEERMVSLWLVSPPETKQIHEWNFEATSIKGISISTFDEQCCFLYIYDNSDDFQICFSTKEHCSRFCFLVKEMITNEVDNTVKLEEDNDEDTLEYEYDLDMNGNRVVLGKGSYGIVYAGRDLSNQLRIAIKEIPEKDFRNSQSLHDEIALHKNLKHRNIVQYLGSVSENGYIKIFMEQVPGGSLSSLLKSKWGPIKESTLKVYTKQILEGLNYLHQNQIVHRDIKGDNILVNTYSGVVKISDFGTSARLVGVNARTETFAVGTLQYMAPEIIGHGLREYGSATDIWSLGCTIIEMATGEPPFYELGDPQVAMYKVGLFKIHPEIPEVLSVEARVFLLSCFEPDPHKRATAADLLKKDFLRQVNKGKKTRIVFKPSGQSVSASCSQSLSPSSPASSFLAPSTSQVAPHYPFNPLLSLPSPFPLYPPSPNTAAKRENTLHLSISLPPDDSWITEDQNSALNPEDRDPDLFLRHQDQECRAILCKILWNGQDLLASNLQEYLVQNSEEPHLSVDHIKQIIWILRDFIHSEERGVMASKISELKVALKFDSFLLSQIHLILFGFQNVVSKMLRHHLINVQWLCAMDIIIQRVVMAAVVILISELRAHFEATEETEGVNEDPDEVDQDGPPADPPGSEARAIHGGTKPTSALVREAQYQELQQDLSLQLDSLRRETGRLLKNLLQAERAHKNLIRQSLKQQSQQLCDFQSQWVKINIKKNPASSYEQRTYQELVDWLQMQGADADTIEKIVKEGYKLSDILNDITKEDLRYLGLRGGLLCKLWSEVSQYRRQT</sequence>
<keyword evidence="11 15" id="KW-0175">Coiled coil</keyword>
<evidence type="ECO:0000256" key="1">
    <source>
        <dbReference type="ARBA" id="ARBA00001946"/>
    </source>
</evidence>
<evidence type="ECO:0000256" key="5">
    <source>
        <dbReference type="ARBA" id="ARBA00022679"/>
    </source>
</evidence>
<dbReference type="EMBL" id="AAPE02017363">
    <property type="status" value="NOT_ANNOTATED_CDS"/>
    <property type="molecule type" value="Genomic_DNA"/>
</dbReference>
<keyword evidence="9 14" id="KW-0067">ATP-binding</keyword>
<dbReference type="PANTHER" id="PTHR11584">
    <property type="entry name" value="SERINE/THREONINE PROTEIN KINASE"/>
    <property type="match status" value="1"/>
</dbReference>
<dbReference type="GO" id="GO:0033554">
    <property type="term" value="P:cellular response to stress"/>
    <property type="evidence" value="ECO:0007669"/>
    <property type="project" value="TreeGrafter"/>
</dbReference>
<dbReference type="Pfam" id="PF00069">
    <property type="entry name" value="Pkinase"/>
    <property type="match status" value="1"/>
</dbReference>
<dbReference type="FunCoup" id="G1PLN6">
    <property type="interactions" value="104"/>
</dbReference>
<dbReference type="InterPro" id="IPR013761">
    <property type="entry name" value="SAM/pointed_sf"/>
</dbReference>